<dbReference type="Gene3D" id="3.40.190.10">
    <property type="entry name" value="Periplasmic binding protein-like II"/>
    <property type="match status" value="1"/>
</dbReference>
<evidence type="ECO:0000256" key="2">
    <source>
        <dbReference type="ARBA" id="ARBA00022448"/>
    </source>
</evidence>
<feature type="domain" description="Solute-binding protein family 5" evidence="4">
    <location>
        <begin position="77"/>
        <end position="449"/>
    </location>
</feature>
<dbReference type="PATRIC" id="fig|1122219.3.peg.1084"/>
<dbReference type="EMBL" id="LEKT01000003">
    <property type="protein sequence ID" value="KMO87673.1"/>
    <property type="molecule type" value="Genomic_DNA"/>
</dbReference>
<name>A0A0J6WZJ0_9FIRM</name>
<dbReference type="PANTHER" id="PTHR30290:SF9">
    <property type="entry name" value="OLIGOPEPTIDE-BINDING PROTEIN APPA"/>
    <property type="match status" value="1"/>
</dbReference>
<keyword evidence="2" id="KW-0813">Transport</keyword>
<comment type="similarity">
    <text evidence="1">Belongs to the bacterial solute-binding protein 5 family.</text>
</comment>
<comment type="caution">
    <text evidence="5">The sequence shown here is derived from an EMBL/GenBank/DDBJ whole genome shotgun (WGS) entry which is preliminary data.</text>
</comment>
<dbReference type="Gene3D" id="3.10.105.10">
    <property type="entry name" value="Dipeptide-binding Protein, Domain 3"/>
    <property type="match status" value="1"/>
</dbReference>
<dbReference type="PROSITE" id="PS51257">
    <property type="entry name" value="PROKAR_LIPOPROTEIN"/>
    <property type="match status" value="1"/>
</dbReference>
<dbReference type="InterPro" id="IPR039424">
    <property type="entry name" value="SBP_5"/>
</dbReference>
<keyword evidence="3" id="KW-0732">Signal</keyword>
<dbReference type="CDD" id="cd08513">
    <property type="entry name" value="PBP2_thermophilic_Hb8_like"/>
    <property type="match status" value="1"/>
</dbReference>
<evidence type="ECO:0000313" key="6">
    <source>
        <dbReference type="Proteomes" id="UP000036503"/>
    </source>
</evidence>
<dbReference type="GO" id="GO:0042597">
    <property type="term" value="C:periplasmic space"/>
    <property type="evidence" value="ECO:0007669"/>
    <property type="project" value="UniProtKB-ARBA"/>
</dbReference>
<keyword evidence="6" id="KW-1185">Reference proteome</keyword>
<dbReference type="InterPro" id="IPR000914">
    <property type="entry name" value="SBP_5_dom"/>
</dbReference>
<dbReference type="GO" id="GO:0043190">
    <property type="term" value="C:ATP-binding cassette (ABC) transporter complex"/>
    <property type="evidence" value="ECO:0007669"/>
    <property type="project" value="InterPro"/>
</dbReference>
<dbReference type="STRING" id="39029.BSR42_01270"/>
<protein>
    <recommendedName>
        <fullName evidence="4">Solute-binding protein family 5 domain-containing protein</fullName>
    </recommendedName>
</protein>
<reference evidence="5 6" key="1">
    <citation type="submission" date="2015-06" db="EMBL/GenBank/DDBJ databases">
        <title>Draft genome sequence of beer spoilage bacterium Megasphaera cerevisiae type strain 20462.</title>
        <authorList>
            <person name="Kutumbaka K."/>
            <person name="Pasmowitz J."/>
            <person name="Mategko J."/>
            <person name="Reyes D."/>
            <person name="Friedrich A."/>
            <person name="Han S."/>
            <person name="Martens-Habbena W."/>
            <person name="Neal-McKinney J."/>
            <person name="Janagama H.K."/>
            <person name="Nadala C."/>
            <person name="Samadpour M."/>
        </authorList>
    </citation>
    <scope>NUCLEOTIDE SEQUENCE [LARGE SCALE GENOMIC DNA]</scope>
    <source>
        <strain evidence="5 6">DSM 20462</strain>
    </source>
</reference>
<dbReference type="InParanoid" id="A0A0J6WZJ0"/>
<dbReference type="GO" id="GO:1904680">
    <property type="term" value="F:peptide transmembrane transporter activity"/>
    <property type="evidence" value="ECO:0007669"/>
    <property type="project" value="TreeGrafter"/>
</dbReference>
<dbReference type="GO" id="GO:0015833">
    <property type="term" value="P:peptide transport"/>
    <property type="evidence" value="ECO:0007669"/>
    <property type="project" value="TreeGrafter"/>
</dbReference>
<organism evidence="5 6">
    <name type="scientific">Megasphaera cerevisiae DSM 20462</name>
    <dbReference type="NCBI Taxonomy" id="1122219"/>
    <lineage>
        <taxon>Bacteria</taxon>
        <taxon>Bacillati</taxon>
        <taxon>Bacillota</taxon>
        <taxon>Negativicutes</taxon>
        <taxon>Veillonellales</taxon>
        <taxon>Veillonellaceae</taxon>
        <taxon>Megasphaera</taxon>
    </lineage>
</organism>
<evidence type="ECO:0000256" key="1">
    <source>
        <dbReference type="ARBA" id="ARBA00005695"/>
    </source>
</evidence>
<accession>A0A0J6WZJ0</accession>
<dbReference type="PIRSF" id="PIRSF002741">
    <property type="entry name" value="MppA"/>
    <property type="match status" value="1"/>
</dbReference>
<evidence type="ECO:0000256" key="3">
    <source>
        <dbReference type="ARBA" id="ARBA00022729"/>
    </source>
</evidence>
<proteinExistence type="inferred from homology"/>
<evidence type="ECO:0000313" key="5">
    <source>
        <dbReference type="EMBL" id="KMO87673.1"/>
    </source>
</evidence>
<dbReference type="Gene3D" id="3.90.76.10">
    <property type="entry name" value="Dipeptide-binding Protein, Domain 1"/>
    <property type="match status" value="1"/>
</dbReference>
<dbReference type="PANTHER" id="PTHR30290">
    <property type="entry name" value="PERIPLASMIC BINDING COMPONENT OF ABC TRANSPORTER"/>
    <property type="match status" value="1"/>
</dbReference>
<evidence type="ECO:0000259" key="4">
    <source>
        <dbReference type="Pfam" id="PF00496"/>
    </source>
</evidence>
<dbReference type="InterPro" id="IPR030678">
    <property type="entry name" value="Peptide/Ni-bd"/>
</dbReference>
<dbReference type="Proteomes" id="UP000036503">
    <property type="component" value="Unassembled WGS sequence"/>
</dbReference>
<dbReference type="SUPFAM" id="SSF53850">
    <property type="entry name" value="Periplasmic binding protein-like II"/>
    <property type="match status" value="1"/>
</dbReference>
<dbReference type="AlphaFoldDB" id="A0A0J6WZJ0"/>
<gene>
    <name evidence="5" type="ORF">AB840_01420</name>
</gene>
<dbReference type="Pfam" id="PF00496">
    <property type="entry name" value="SBP_bac_5"/>
    <property type="match status" value="1"/>
</dbReference>
<sequence>MHWIHKRKGLILGLTLILGAAVLSGCGNGASNKKDTLTIGMTNAPESFNPLFNPGTAGQFTARFMYDTLLGMPEPNKFTPHLADSFETQDNQIFTIKLNPKAKWTDGRSVTADDVVFTLNIIANPKVETSKGRYIMMLEGLNNVGKLEQGTEIPGLRAIDEHTVVLRTKRPVDPNYIKSLLGLEVYIIPKHIFEKIDPANISQSEAAMKPAVTSGAYTFVDYKTNDHVEFAANPEYYKGAPKLKKIFIRIMNGTNLVTELKSGNVQMAASGGIGTVPIKDLDILKKDPNLQVRTAPQFGGQYLEINNSNPAFNTQFRRAVTMAINRKRIVDDLYKGAAHIVPTIYSVASPAYDKSVDPLPYDPEKAKQELLASGFDVSKEITLQVPIGNVLREQSADLIQQDLQAIGLTVKQEKLDFPTILANGRKGNYEMMLFGYSLTVDPDYSAYFIPGSGNNISHTDDDALTGMLKQAASLPSTEQRNVVYSEIQKYMRDNQFVTSLYVPDDIHVQSKNLKGGISDFWEGSLDAIQDWHFE</sequence>